<evidence type="ECO:0008006" key="4">
    <source>
        <dbReference type="Google" id="ProtNLM"/>
    </source>
</evidence>
<evidence type="ECO:0000313" key="2">
    <source>
        <dbReference type="EMBL" id="KAE9386647.1"/>
    </source>
</evidence>
<dbReference type="OrthoDB" id="2826615at2759"/>
<dbReference type="Proteomes" id="UP000799118">
    <property type="component" value="Unassembled WGS sequence"/>
</dbReference>
<gene>
    <name evidence="2" type="ORF">BT96DRAFT_514552</name>
</gene>
<dbReference type="EMBL" id="ML769860">
    <property type="protein sequence ID" value="KAE9386647.1"/>
    <property type="molecule type" value="Genomic_DNA"/>
</dbReference>
<feature type="signal peptide" evidence="1">
    <location>
        <begin position="1"/>
        <end position="18"/>
    </location>
</feature>
<name>A0A6A4GMY4_9AGAR</name>
<dbReference type="AlphaFoldDB" id="A0A6A4GMY4"/>
<evidence type="ECO:0000313" key="3">
    <source>
        <dbReference type="Proteomes" id="UP000799118"/>
    </source>
</evidence>
<accession>A0A6A4GMY4</accession>
<sequence>MFKFITLFALMNAALVSSSAVIRSPAAAAVANVGPVSDSANAITALTTCTQVNLKTCLVWSATTLPVGCTNLAANGQANDVKSVVTGSGVECTLFTSTTCTGSSQLINGTINDLSVVGFSNKANSFSCQSN</sequence>
<organism evidence="2 3">
    <name type="scientific">Gymnopus androsaceus JB14</name>
    <dbReference type="NCBI Taxonomy" id="1447944"/>
    <lineage>
        <taxon>Eukaryota</taxon>
        <taxon>Fungi</taxon>
        <taxon>Dikarya</taxon>
        <taxon>Basidiomycota</taxon>
        <taxon>Agaricomycotina</taxon>
        <taxon>Agaricomycetes</taxon>
        <taxon>Agaricomycetidae</taxon>
        <taxon>Agaricales</taxon>
        <taxon>Marasmiineae</taxon>
        <taxon>Omphalotaceae</taxon>
        <taxon>Gymnopus</taxon>
    </lineage>
</organism>
<reference evidence="2" key="1">
    <citation type="journal article" date="2019" name="Environ. Microbiol.">
        <title>Fungal ecological strategies reflected in gene transcription - a case study of two litter decomposers.</title>
        <authorList>
            <person name="Barbi F."/>
            <person name="Kohler A."/>
            <person name="Barry K."/>
            <person name="Baskaran P."/>
            <person name="Daum C."/>
            <person name="Fauchery L."/>
            <person name="Ihrmark K."/>
            <person name="Kuo A."/>
            <person name="LaButti K."/>
            <person name="Lipzen A."/>
            <person name="Morin E."/>
            <person name="Grigoriev I.V."/>
            <person name="Henrissat B."/>
            <person name="Lindahl B."/>
            <person name="Martin F."/>
        </authorList>
    </citation>
    <scope>NUCLEOTIDE SEQUENCE</scope>
    <source>
        <strain evidence="2">JB14</strain>
    </source>
</reference>
<keyword evidence="3" id="KW-1185">Reference proteome</keyword>
<evidence type="ECO:0000256" key="1">
    <source>
        <dbReference type="SAM" id="SignalP"/>
    </source>
</evidence>
<keyword evidence="1" id="KW-0732">Signal</keyword>
<protein>
    <recommendedName>
        <fullName evidence="4">Hydrophobin</fullName>
    </recommendedName>
</protein>
<feature type="chain" id="PRO_5025357492" description="Hydrophobin" evidence="1">
    <location>
        <begin position="19"/>
        <end position="131"/>
    </location>
</feature>
<proteinExistence type="predicted"/>